<dbReference type="EMBL" id="CH940652">
    <property type="protein sequence ID" value="EDW59268.2"/>
    <property type="molecule type" value="Genomic_DNA"/>
</dbReference>
<feature type="domain" description="DUF4788" evidence="3">
    <location>
        <begin position="9"/>
        <end position="136"/>
    </location>
</feature>
<evidence type="ECO:0000313" key="4">
    <source>
        <dbReference type="EMBL" id="EDW59268.2"/>
    </source>
</evidence>
<dbReference type="STRING" id="7244.B4M6J2"/>
<feature type="domain" description="DUF4776" evidence="2">
    <location>
        <begin position="252"/>
        <end position="722"/>
    </location>
</feature>
<organism evidence="4 5">
    <name type="scientific">Drosophila virilis</name>
    <name type="common">Fruit fly</name>
    <dbReference type="NCBI Taxonomy" id="7244"/>
    <lineage>
        <taxon>Eukaryota</taxon>
        <taxon>Metazoa</taxon>
        <taxon>Ecdysozoa</taxon>
        <taxon>Arthropoda</taxon>
        <taxon>Hexapoda</taxon>
        <taxon>Insecta</taxon>
        <taxon>Pterygota</taxon>
        <taxon>Neoptera</taxon>
        <taxon>Endopterygota</taxon>
        <taxon>Diptera</taxon>
        <taxon>Brachycera</taxon>
        <taxon>Muscomorpha</taxon>
        <taxon>Ephydroidea</taxon>
        <taxon>Drosophilidae</taxon>
        <taxon>Drosophila</taxon>
    </lineage>
</organism>
<dbReference type="InParanoid" id="B4M6J2"/>
<reference evidence="4 5" key="1">
    <citation type="journal article" date="2007" name="Nature">
        <title>Evolution of genes and genomes on the Drosophila phylogeny.</title>
        <authorList>
            <consortium name="Drosophila 12 Genomes Consortium"/>
            <person name="Clark A.G."/>
            <person name="Eisen M.B."/>
            <person name="Smith D.R."/>
            <person name="Bergman C.M."/>
            <person name="Oliver B."/>
            <person name="Markow T.A."/>
            <person name="Kaufman T.C."/>
            <person name="Kellis M."/>
            <person name="Gelbart W."/>
            <person name="Iyer V.N."/>
            <person name="Pollard D.A."/>
            <person name="Sackton T.B."/>
            <person name="Larracuente A.M."/>
            <person name="Singh N.D."/>
            <person name="Abad J.P."/>
            <person name="Abt D.N."/>
            <person name="Adryan B."/>
            <person name="Aguade M."/>
            <person name="Akashi H."/>
            <person name="Anderson W.W."/>
            <person name="Aquadro C.F."/>
            <person name="Ardell D.H."/>
            <person name="Arguello R."/>
            <person name="Artieri C.G."/>
            <person name="Barbash D.A."/>
            <person name="Barker D."/>
            <person name="Barsanti P."/>
            <person name="Batterham P."/>
            <person name="Batzoglou S."/>
            <person name="Begun D."/>
            <person name="Bhutkar A."/>
            <person name="Blanco E."/>
            <person name="Bosak S.A."/>
            <person name="Bradley R.K."/>
            <person name="Brand A.D."/>
            <person name="Brent M.R."/>
            <person name="Brooks A.N."/>
            <person name="Brown R.H."/>
            <person name="Butlin R.K."/>
            <person name="Caggese C."/>
            <person name="Calvi B.R."/>
            <person name="Bernardo de Carvalho A."/>
            <person name="Caspi A."/>
            <person name="Castrezana S."/>
            <person name="Celniker S.E."/>
            <person name="Chang J.L."/>
            <person name="Chapple C."/>
            <person name="Chatterji S."/>
            <person name="Chinwalla A."/>
            <person name="Civetta A."/>
            <person name="Clifton S.W."/>
            <person name="Comeron J.M."/>
            <person name="Costello J.C."/>
            <person name="Coyne J.A."/>
            <person name="Daub J."/>
            <person name="David R.G."/>
            <person name="Delcher A.L."/>
            <person name="Delehaunty K."/>
            <person name="Do C.B."/>
            <person name="Ebling H."/>
            <person name="Edwards K."/>
            <person name="Eickbush T."/>
            <person name="Evans J.D."/>
            <person name="Filipski A."/>
            <person name="Findeiss S."/>
            <person name="Freyhult E."/>
            <person name="Fulton L."/>
            <person name="Fulton R."/>
            <person name="Garcia A.C."/>
            <person name="Gardiner A."/>
            <person name="Garfield D.A."/>
            <person name="Garvin B.E."/>
            <person name="Gibson G."/>
            <person name="Gilbert D."/>
            <person name="Gnerre S."/>
            <person name="Godfrey J."/>
            <person name="Good R."/>
            <person name="Gotea V."/>
            <person name="Gravely B."/>
            <person name="Greenberg A.J."/>
            <person name="Griffiths-Jones S."/>
            <person name="Gross S."/>
            <person name="Guigo R."/>
            <person name="Gustafson E.A."/>
            <person name="Haerty W."/>
            <person name="Hahn M.W."/>
            <person name="Halligan D.L."/>
            <person name="Halpern A.L."/>
            <person name="Halter G.M."/>
            <person name="Han M.V."/>
            <person name="Heger A."/>
            <person name="Hillier L."/>
            <person name="Hinrichs A.S."/>
            <person name="Holmes I."/>
            <person name="Hoskins R.A."/>
            <person name="Hubisz M.J."/>
            <person name="Hultmark D."/>
            <person name="Huntley M.A."/>
            <person name="Jaffe D.B."/>
            <person name="Jagadeeshan S."/>
            <person name="Jeck W.R."/>
            <person name="Johnson J."/>
            <person name="Jones C.D."/>
            <person name="Jordan W.C."/>
            <person name="Karpen G.H."/>
            <person name="Kataoka E."/>
            <person name="Keightley P.D."/>
            <person name="Kheradpour P."/>
            <person name="Kirkness E.F."/>
            <person name="Koerich L.B."/>
            <person name="Kristiansen K."/>
            <person name="Kudrna D."/>
            <person name="Kulathinal R.J."/>
            <person name="Kumar S."/>
            <person name="Kwok R."/>
            <person name="Lander E."/>
            <person name="Langley C.H."/>
            <person name="Lapoint R."/>
            <person name="Lazzaro B.P."/>
            <person name="Lee S.J."/>
            <person name="Levesque L."/>
            <person name="Li R."/>
            <person name="Lin C.F."/>
            <person name="Lin M.F."/>
            <person name="Lindblad-Toh K."/>
            <person name="Llopart A."/>
            <person name="Long M."/>
            <person name="Low L."/>
            <person name="Lozovsky E."/>
            <person name="Lu J."/>
            <person name="Luo M."/>
            <person name="Machado C.A."/>
            <person name="Makalowski W."/>
            <person name="Marzo M."/>
            <person name="Matsuda M."/>
            <person name="Matzkin L."/>
            <person name="McAllister B."/>
            <person name="McBride C.S."/>
            <person name="McKernan B."/>
            <person name="McKernan K."/>
            <person name="Mendez-Lago M."/>
            <person name="Minx P."/>
            <person name="Mollenhauer M.U."/>
            <person name="Montooth K."/>
            <person name="Mount S.M."/>
            <person name="Mu X."/>
            <person name="Myers E."/>
            <person name="Negre B."/>
            <person name="Newfeld S."/>
            <person name="Nielsen R."/>
            <person name="Noor M.A."/>
            <person name="O'Grady P."/>
            <person name="Pachter L."/>
            <person name="Papaceit M."/>
            <person name="Parisi M.J."/>
            <person name="Parisi M."/>
            <person name="Parts L."/>
            <person name="Pedersen J.S."/>
            <person name="Pesole G."/>
            <person name="Phillippy A.M."/>
            <person name="Ponting C.P."/>
            <person name="Pop M."/>
            <person name="Porcelli D."/>
            <person name="Powell J.R."/>
            <person name="Prohaska S."/>
            <person name="Pruitt K."/>
            <person name="Puig M."/>
            <person name="Quesneville H."/>
            <person name="Ram K.R."/>
            <person name="Rand D."/>
            <person name="Rasmussen M.D."/>
            <person name="Reed L.K."/>
            <person name="Reenan R."/>
            <person name="Reily A."/>
            <person name="Remington K.A."/>
            <person name="Rieger T.T."/>
            <person name="Ritchie M.G."/>
            <person name="Robin C."/>
            <person name="Rogers Y.H."/>
            <person name="Rohde C."/>
            <person name="Rozas J."/>
            <person name="Rubenfield M.J."/>
            <person name="Ruiz A."/>
            <person name="Russo S."/>
            <person name="Salzberg S.L."/>
            <person name="Sanchez-Gracia A."/>
            <person name="Saranga D.J."/>
            <person name="Sato H."/>
            <person name="Schaeffer S.W."/>
            <person name="Schatz M.C."/>
            <person name="Schlenke T."/>
            <person name="Schwartz R."/>
            <person name="Segarra C."/>
            <person name="Singh R.S."/>
            <person name="Sirot L."/>
            <person name="Sirota M."/>
            <person name="Sisneros N.B."/>
            <person name="Smith C.D."/>
            <person name="Smith T.F."/>
            <person name="Spieth J."/>
            <person name="Stage D.E."/>
            <person name="Stark A."/>
            <person name="Stephan W."/>
            <person name="Strausberg R.L."/>
            <person name="Strempel S."/>
            <person name="Sturgill D."/>
            <person name="Sutton G."/>
            <person name="Sutton G.G."/>
            <person name="Tao W."/>
            <person name="Teichmann S."/>
            <person name="Tobari Y.N."/>
            <person name="Tomimura Y."/>
            <person name="Tsolas J.M."/>
            <person name="Valente V.L."/>
            <person name="Venter E."/>
            <person name="Venter J.C."/>
            <person name="Vicario S."/>
            <person name="Vieira F.G."/>
            <person name="Vilella A.J."/>
            <person name="Villasante A."/>
            <person name="Walenz B."/>
            <person name="Wang J."/>
            <person name="Wasserman M."/>
            <person name="Watts T."/>
            <person name="Wilson D."/>
            <person name="Wilson R.K."/>
            <person name="Wing R.A."/>
            <person name="Wolfner M.F."/>
            <person name="Wong A."/>
            <person name="Wong G.K."/>
            <person name="Wu C.I."/>
            <person name="Wu G."/>
            <person name="Yamamoto D."/>
            <person name="Yang H.P."/>
            <person name="Yang S.P."/>
            <person name="Yorke J.A."/>
            <person name="Yoshida K."/>
            <person name="Zdobnov E."/>
            <person name="Zhang P."/>
            <person name="Zhang Y."/>
            <person name="Zimin A.V."/>
            <person name="Baldwin J."/>
            <person name="Abdouelleil A."/>
            <person name="Abdulkadir J."/>
            <person name="Abebe A."/>
            <person name="Abera B."/>
            <person name="Abreu J."/>
            <person name="Acer S.C."/>
            <person name="Aftuck L."/>
            <person name="Alexander A."/>
            <person name="An P."/>
            <person name="Anderson E."/>
            <person name="Anderson S."/>
            <person name="Arachi H."/>
            <person name="Azer M."/>
            <person name="Bachantsang P."/>
            <person name="Barry A."/>
            <person name="Bayul T."/>
            <person name="Berlin A."/>
            <person name="Bessette D."/>
            <person name="Bloom T."/>
            <person name="Blye J."/>
            <person name="Boguslavskiy L."/>
            <person name="Bonnet C."/>
            <person name="Boukhgalter B."/>
            <person name="Bourzgui I."/>
            <person name="Brown A."/>
            <person name="Cahill P."/>
            <person name="Channer S."/>
            <person name="Cheshatsang Y."/>
            <person name="Chuda L."/>
            <person name="Citroen M."/>
            <person name="Collymore A."/>
            <person name="Cooke P."/>
            <person name="Costello M."/>
            <person name="D'Aco K."/>
            <person name="Daza R."/>
            <person name="De Haan G."/>
            <person name="DeGray S."/>
            <person name="DeMaso C."/>
            <person name="Dhargay N."/>
            <person name="Dooley K."/>
            <person name="Dooley E."/>
            <person name="Doricent M."/>
            <person name="Dorje P."/>
            <person name="Dorjee K."/>
            <person name="Dupes A."/>
            <person name="Elong R."/>
            <person name="Falk J."/>
            <person name="Farina A."/>
            <person name="Faro S."/>
            <person name="Ferguson D."/>
            <person name="Fisher S."/>
            <person name="Foley C.D."/>
            <person name="Franke A."/>
            <person name="Friedrich D."/>
            <person name="Gadbois L."/>
            <person name="Gearin G."/>
            <person name="Gearin C.R."/>
            <person name="Giannoukos G."/>
            <person name="Goode T."/>
            <person name="Graham J."/>
            <person name="Grandbois E."/>
            <person name="Grewal S."/>
            <person name="Gyaltsen K."/>
            <person name="Hafez N."/>
            <person name="Hagos B."/>
            <person name="Hall J."/>
            <person name="Henson C."/>
            <person name="Hollinger A."/>
            <person name="Honan T."/>
            <person name="Huard M.D."/>
            <person name="Hughes L."/>
            <person name="Hurhula B."/>
            <person name="Husby M.E."/>
            <person name="Kamat A."/>
            <person name="Kanga B."/>
            <person name="Kashin S."/>
            <person name="Khazanovich D."/>
            <person name="Kisner P."/>
            <person name="Lance K."/>
            <person name="Lara M."/>
            <person name="Lee W."/>
            <person name="Lennon N."/>
            <person name="Letendre F."/>
            <person name="LeVine R."/>
            <person name="Lipovsky A."/>
            <person name="Liu X."/>
            <person name="Liu J."/>
            <person name="Liu S."/>
            <person name="Lokyitsang T."/>
            <person name="Lokyitsang Y."/>
            <person name="Lubonja R."/>
            <person name="Lui A."/>
            <person name="MacDonald P."/>
            <person name="Magnisalis V."/>
            <person name="Maru K."/>
            <person name="Matthews C."/>
            <person name="McCusker W."/>
            <person name="McDonough S."/>
            <person name="Mehta T."/>
            <person name="Meldrim J."/>
            <person name="Meneus L."/>
            <person name="Mihai O."/>
            <person name="Mihalev A."/>
            <person name="Mihova T."/>
            <person name="Mittelman R."/>
            <person name="Mlenga V."/>
            <person name="Montmayeur A."/>
            <person name="Mulrain L."/>
            <person name="Navidi A."/>
            <person name="Naylor J."/>
            <person name="Negash T."/>
            <person name="Nguyen T."/>
            <person name="Nguyen N."/>
            <person name="Nicol R."/>
            <person name="Norbu C."/>
            <person name="Norbu N."/>
            <person name="Novod N."/>
            <person name="O'Neill B."/>
            <person name="Osman S."/>
            <person name="Markiewicz E."/>
            <person name="Oyono O.L."/>
            <person name="Patti C."/>
            <person name="Phunkhang P."/>
            <person name="Pierre F."/>
            <person name="Priest M."/>
            <person name="Raghuraman S."/>
            <person name="Rege F."/>
            <person name="Reyes R."/>
            <person name="Rise C."/>
            <person name="Rogov P."/>
            <person name="Ross K."/>
            <person name="Ryan E."/>
            <person name="Settipalli S."/>
            <person name="Shea T."/>
            <person name="Sherpa N."/>
            <person name="Shi L."/>
            <person name="Shih D."/>
            <person name="Sparrow T."/>
            <person name="Spaulding J."/>
            <person name="Stalker J."/>
            <person name="Stange-Thomann N."/>
            <person name="Stavropoulos S."/>
            <person name="Stone C."/>
            <person name="Strader C."/>
            <person name="Tesfaye S."/>
            <person name="Thomson T."/>
            <person name="Thoulutsang Y."/>
            <person name="Thoulutsang D."/>
            <person name="Topham K."/>
            <person name="Topping I."/>
            <person name="Tsamla T."/>
            <person name="Vassiliev H."/>
            <person name="Vo A."/>
            <person name="Wangchuk T."/>
            <person name="Wangdi T."/>
            <person name="Weiand M."/>
            <person name="Wilkinson J."/>
            <person name="Wilson A."/>
            <person name="Yadav S."/>
            <person name="Young G."/>
            <person name="Yu Q."/>
            <person name="Zembek L."/>
            <person name="Zhong D."/>
            <person name="Zimmer A."/>
            <person name="Zwirko Z."/>
            <person name="Jaffe D.B."/>
            <person name="Alvarez P."/>
            <person name="Brockman W."/>
            <person name="Butler J."/>
            <person name="Chin C."/>
            <person name="Gnerre S."/>
            <person name="Grabherr M."/>
            <person name="Kleber M."/>
            <person name="Mauceli E."/>
            <person name="MacCallum I."/>
        </authorList>
    </citation>
    <scope>NUCLEOTIDE SEQUENCE [LARGE SCALE GENOMIC DNA]</scope>
    <source>
        <strain evidence="5">Tucson 15010-1051.87</strain>
    </source>
</reference>
<dbReference type="Pfam" id="PF16003">
    <property type="entry name" value="DUF4776"/>
    <property type="match status" value="1"/>
</dbReference>
<name>B4M6J2_DROVI</name>
<accession>B4M6J2</accession>
<dbReference type="Pfam" id="PF16032">
    <property type="entry name" value="DUF4788"/>
    <property type="match status" value="1"/>
</dbReference>
<sequence>MPGRDFECPNMLKITASICKGCKPVMCANRINVNCMPCEPSARFSMLAECLDKELSEGITLVVSYMKKEIGRGCYVMPDSVIRRITDTFQEVVHTAEVELTCKGCTVGMCTVRLSMTMRCQNIDDDSDDDGGDDCCGDMFGDTSQSFPTSSDPCQGFYGIDEQSGDASPFCRTSSNNRLRCEAGGELKPRLIDVAGPYNIYSCAKSDDGCLKIDASPGPGGQFSFSARSHLGEGNTNRMCPPTSAPELKQMGMKRGHECPMCHEDVSWLPKIAACPHCGYKPLPQFEEKDYDETATAKDILDDFFQHIGSESKSLDLGSSSGCSKTCNNQASDVKTEEAFETIVHDYKSLKQSIKKCKSAQPCTSSSKRSQKKQQTNLVSIFTEMKKLFDDGCDEADKNAKIKEICEDACKLAKVTKNRRISNSNSKMSEPCGAPKVRKRRKMAHKLNVKSRVYAPMEPLTHPRQGHVHCHDDERKVPAHMGWLWTHNPLAQRPGWRPGAIRRSIRELMGYFLKDFPVDSIPISKYMSYHKHKKLAPHDREQKPEDLVQVPTLHIEKKNDEYLITLRPLKDPDTLKRAANPYANMKPVQFRIVKNPLLKQVREMKRCLKNMGFSKCKCHRPVMQCFCRSFIDKKQLVDEVQRQCHMRNMPHCENELVLSDTTDSEAEFDFGVTPPAGLMHPERLKTVDVTNTETQYNENDWAMPTMYPHPPNPNVQYGGCVVGERKGKFSWIFGKGYVHRTPKPPKMRNLPKKKPKKRLPGSPKPREKGGYNSDVQPKYFPESASNENQPYGDRLQRLNRAAHPPTAMQFQQLQSRVSLDSRKVRFANCKSERFTT</sequence>
<dbReference type="AlphaFoldDB" id="B4M6J2"/>
<dbReference type="Proteomes" id="UP000008792">
    <property type="component" value="Unassembled WGS sequence"/>
</dbReference>
<gene>
    <name evidence="4" type="primary">Dvir\GJ10379</name>
    <name evidence="4" type="ORF">Dvir_GJ10379</name>
</gene>
<proteinExistence type="predicted"/>
<dbReference type="PANTHER" id="PTHR39079">
    <property type="entry name" value="FI08034P-RELATED"/>
    <property type="match status" value="1"/>
</dbReference>
<evidence type="ECO:0000256" key="1">
    <source>
        <dbReference type="SAM" id="MobiDB-lite"/>
    </source>
</evidence>
<evidence type="ECO:0000259" key="2">
    <source>
        <dbReference type="Pfam" id="PF16003"/>
    </source>
</evidence>
<feature type="region of interest" description="Disordered" evidence="1">
    <location>
        <begin position="423"/>
        <end position="443"/>
    </location>
</feature>
<dbReference type="OrthoDB" id="7883086at2759"/>
<dbReference type="KEGG" id="dvi:6633174"/>
<evidence type="ECO:0000313" key="5">
    <source>
        <dbReference type="Proteomes" id="UP000008792"/>
    </source>
</evidence>
<feature type="region of interest" description="Disordered" evidence="1">
    <location>
        <begin position="740"/>
        <end position="806"/>
    </location>
</feature>
<dbReference type="InterPro" id="IPR031992">
    <property type="entry name" value="DUF4788"/>
</dbReference>
<evidence type="ECO:0000259" key="3">
    <source>
        <dbReference type="Pfam" id="PF16032"/>
    </source>
</evidence>
<dbReference type="PANTHER" id="PTHR39079:SF1">
    <property type="entry name" value="GH11706P-RELATED"/>
    <property type="match status" value="1"/>
</dbReference>
<protein>
    <recommendedName>
        <fullName evidence="6">DUF4776 domain-containing protein</fullName>
    </recommendedName>
</protein>
<dbReference type="HOGENOM" id="CLU_012082_0_0_1"/>
<dbReference type="InterPro" id="IPR031949">
    <property type="entry name" value="DUF4776"/>
</dbReference>
<dbReference type="eggNOG" id="ENOG502SIHJ">
    <property type="taxonomic scope" value="Eukaryota"/>
</dbReference>
<feature type="compositionally biased region" description="Basic residues" evidence="1">
    <location>
        <begin position="740"/>
        <end position="759"/>
    </location>
</feature>
<evidence type="ECO:0008006" key="6">
    <source>
        <dbReference type="Google" id="ProtNLM"/>
    </source>
</evidence>
<keyword evidence="5" id="KW-1185">Reference proteome</keyword>